<dbReference type="InterPro" id="IPR004923">
    <property type="entry name" value="FTR1/Fip1/EfeU"/>
</dbReference>
<evidence type="ECO:0000256" key="4">
    <source>
        <dbReference type="ARBA" id="ARBA00022989"/>
    </source>
</evidence>
<reference evidence="8 9" key="1">
    <citation type="journal article" date="2017" name="BMC Genomics">
        <title>Comparative genomic and phylogenomic analyses of the Bifidobacteriaceae family.</title>
        <authorList>
            <person name="Lugli G.A."/>
            <person name="Milani C."/>
            <person name="Turroni F."/>
            <person name="Duranti S."/>
            <person name="Mancabelli L."/>
            <person name="Mangifesta M."/>
            <person name="Ferrario C."/>
            <person name="Modesto M."/>
            <person name="Mattarelli P."/>
            <person name="Jiri K."/>
            <person name="van Sinderen D."/>
            <person name="Ventura M."/>
        </authorList>
    </citation>
    <scope>NUCLEOTIDE SEQUENCE [LARGE SCALE GENOMIC DNA]</scope>
    <source>
        <strain evidence="8 9">DSM 24744</strain>
    </source>
</reference>
<sequence length="671" mass="71530">MSMHIMPEQSTARQQPQPSAHRGPFVTPPAAGAVPGPRLAYVKPWMRFFHSLLVLALMCMAAFVVPAADLAMADTSSSSSSTQSASSSDSASASTIYTEATDADSWTQIAGRVADQLDEAVSDYTNGDKAGARSAAQRANNQVYVASNLANAISIKDPDAYAQQSAAFTAFTQLTLKDGADTDLAAQRAALEASVNASAAALDADSSVADPRTYASQRTTQIQSERQTLDANKKRVNEGRGDRTWSDVAAEMTDILDQAIAKTQAGDGRAGSDLVNTAYYQYYEKLGFEKTVMNAISGARVSLVENQFKTCRKDMVGTTGASLTQTEQDVEQLKSMLTEDAGILDGGAASNVNPVKKFFNSSFGQAFLILLREGLEAILVVAAIIAYLIKTGNKPAVKFIYLGILLGLAASGIMAVVLNVVYGASGANQELVEGWTALAAMLMLLFTGNWMLSKSSVESWNRYVRTKTEASVAAGSVLSLALLSFLAVFREGAETVLFYQALLGMAAGSESQIWHGAIAAAVVLVIVFLLIRFTSVKIPIGPFFFITSLFMALMVVVFAGGGLHELIEADVFDGTFMPTWPTNDFLGIYPYVQTVAFQAVMLVIVAVLFTVSTVKRRREEAARRTEETTQPAKGPEQIADESAEPAKESGQPAEESVQPAKDAEAADSALQ</sequence>
<organism evidence="8 9">
    <name type="scientific">Pseudoscardovia suis</name>
    <dbReference type="NCBI Taxonomy" id="987063"/>
    <lineage>
        <taxon>Bacteria</taxon>
        <taxon>Bacillati</taxon>
        <taxon>Actinomycetota</taxon>
        <taxon>Actinomycetes</taxon>
        <taxon>Bifidobacteriales</taxon>
        <taxon>Bifidobacteriaceae</taxon>
        <taxon>Pseudoscardovia</taxon>
    </lineage>
</organism>
<dbReference type="EMBL" id="MWWQ01000006">
    <property type="protein sequence ID" value="OZG51875.1"/>
    <property type="molecule type" value="Genomic_DNA"/>
</dbReference>
<name>A0A261EYF4_9BIFI</name>
<evidence type="ECO:0000256" key="3">
    <source>
        <dbReference type="ARBA" id="ARBA00022692"/>
    </source>
</evidence>
<dbReference type="Pfam" id="PF03239">
    <property type="entry name" value="FTR1"/>
    <property type="match status" value="1"/>
</dbReference>
<feature type="transmembrane region" description="Helical" evidence="7">
    <location>
        <begin position="543"/>
        <end position="567"/>
    </location>
</feature>
<dbReference type="PANTHER" id="PTHR31632">
    <property type="entry name" value="IRON TRANSPORTER FTH1"/>
    <property type="match status" value="1"/>
</dbReference>
<feature type="transmembrane region" description="Helical" evidence="7">
    <location>
        <begin position="472"/>
        <end position="493"/>
    </location>
</feature>
<protein>
    <submittedName>
        <fullName evidence="8">Iron permease</fullName>
    </submittedName>
</protein>
<feature type="transmembrane region" description="Helical" evidence="7">
    <location>
        <begin position="48"/>
        <end position="68"/>
    </location>
</feature>
<comment type="subcellular location">
    <subcellularLocation>
        <location evidence="1">Membrane</location>
        <topology evidence="1">Multi-pass membrane protein</topology>
    </subcellularLocation>
</comment>
<feature type="transmembrane region" description="Helical" evidence="7">
    <location>
        <begin position="434"/>
        <end position="452"/>
    </location>
</feature>
<feature type="region of interest" description="Disordered" evidence="6">
    <location>
        <begin position="619"/>
        <end position="671"/>
    </location>
</feature>
<dbReference type="RefSeq" id="WP_244569118.1">
    <property type="nucleotide sequence ID" value="NZ_MWWQ01000006.1"/>
</dbReference>
<evidence type="ECO:0000256" key="7">
    <source>
        <dbReference type="SAM" id="Phobius"/>
    </source>
</evidence>
<keyword evidence="9" id="KW-1185">Reference proteome</keyword>
<dbReference type="PANTHER" id="PTHR31632:SF2">
    <property type="entry name" value="PLASMA MEMBRANE IRON PERMEASE"/>
    <property type="match status" value="1"/>
</dbReference>
<feature type="transmembrane region" description="Helical" evidence="7">
    <location>
        <begin position="587"/>
        <end position="614"/>
    </location>
</feature>
<keyword evidence="5 7" id="KW-0472">Membrane</keyword>
<evidence type="ECO:0000256" key="6">
    <source>
        <dbReference type="SAM" id="MobiDB-lite"/>
    </source>
</evidence>
<evidence type="ECO:0000313" key="8">
    <source>
        <dbReference type="EMBL" id="OZG51875.1"/>
    </source>
</evidence>
<feature type="compositionally biased region" description="Polar residues" evidence="6">
    <location>
        <begin position="8"/>
        <end position="18"/>
    </location>
</feature>
<gene>
    <name evidence="8" type="ORF">PSSU_0658</name>
</gene>
<comment type="similarity">
    <text evidence="2">Belongs to the oxidase-dependent Fe transporter (OFeT) (TC 9.A.10.1) family.</text>
</comment>
<feature type="transmembrane region" description="Helical" evidence="7">
    <location>
        <begin position="400"/>
        <end position="422"/>
    </location>
</feature>
<dbReference type="GO" id="GO:0015093">
    <property type="term" value="F:ferrous iron transmembrane transporter activity"/>
    <property type="evidence" value="ECO:0007669"/>
    <property type="project" value="TreeGrafter"/>
</dbReference>
<evidence type="ECO:0000256" key="1">
    <source>
        <dbReference type="ARBA" id="ARBA00004141"/>
    </source>
</evidence>
<dbReference type="GO" id="GO:0033573">
    <property type="term" value="C:high-affinity iron permease complex"/>
    <property type="evidence" value="ECO:0007669"/>
    <property type="project" value="InterPro"/>
</dbReference>
<evidence type="ECO:0000313" key="9">
    <source>
        <dbReference type="Proteomes" id="UP000216454"/>
    </source>
</evidence>
<keyword evidence="3 7" id="KW-0812">Transmembrane</keyword>
<dbReference type="Proteomes" id="UP000216454">
    <property type="component" value="Unassembled WGS sequence"/>
</dbReference>
<feature type="transmembrane region" description="Helical" evidence="7">
    <location>
        <begin position="513"/>
        <end position="531"/>
    </location>
</feature>
<comment type="caution">
    <text evidence="8">The sequence shown here is derived from an EMBL/GenBank/DDBJ whole genome shotgun (WGS) entry which is preliminary data.</text>
</comment>
<dbReference type="AlphaFoldDB" id="A0A261EYF4"/>
<keyword evidence="4 7" id="KW-1133">Transmembrane helix</keyword>
<proteinExistence type="inferred from homology"/>
<evidence type="ECO:0000256" key="5">
    <source>
        <dbReference type="ARBA" id="ARBA00023136"/>
    </source>
</evidence>
<accession>A0A261EYF4</accession>
<feature type="transmembrane region" description="Helical" evidence="7">
    <location>
        <begin position="366"/>
        <end position="388"/>
    </location>
</feature>
<evidence type="ECO:0000256" key="2">
    <source>
        <dbReference type="ARBA" id="ARBA00008333"/>
    </source>
</evidence>
<feature type="region of interest" description="Disordered" evidence="6">
    <location>
        <begin position="1"/>
        <end position="29"/>
    </location>
</feature>